<evidence type="ECO:0000313" key="3">
    <source>
        <dbReference type="Proteomes" id="UP000654947"/>
    </source>
</evidence>
<dbReference type="Proteomes" id="UP000654947">
    <property type="component" value="Unassembled WGS sequence"/>
</dbReference>
<dbReference type="EMBL" id="BMXL01000003">
    <property type="protein sequence ID" value="GHD18370.1"/>
    <property type="molecule type" value="Genomic_DNA"/>
</dbReference>
<evidence type="ECO:0000313" key="2">
    <source>
        <dbReference type="EMBL" id="GHD18370.1"/>
    </source>
</evidence>
<accession>A0A918X8P0</accession>
<keyword evidence="3" id="KW-1185">Reference proteome</keyword>
<protein>
    <submittedName>
        <fullName evidence="2">Uncharacterized protein</fullName>
    </submittedName>
</protein>
<gene>
    <name evidence="2" type="ORF">GCM10007147_08470</name>
</gene>
<feature type="region of interest" description="Disordered" evidence="1">
    <location>
        <begin position="1"/>
        <end position="41"/>
    </location>
</feature>
<proteinExistence type="predicted"/>
<reference evidence="2 3" key="1">
    <citation type="journal article" date="2014" name="Int. J. Syst. Evol. Microbiol.">
        <title>Complete genome sequence of Corynebacterium casei LMG S-19264T (=DSM 44701T), isolated from a smear-ripened cheese.</title>
        <authorList>
            <consortium name="US DOE Joint Genome Institute (JGI-PGF)"/>
            <person name="Walter F."/>
            <person name="Albersmeier A."/>
            <person name="Kalinowski J."/>
            <person name="Ruckert C."/>
        </authorList>
    </citation>
    <scope>NUCLEOTIDE SEQUENCE [LARGE SCALE GENOMIC DNA]</scope>
    <source>
        <strain evidence="2 3">KCTC 19473</strain>
    </source>
</reference>
<sequence length="113" mass="11707">MQGPTGSRADEYQQHRPHRAAAAQAGEEAEGPGGVHGAFHASTLGPVPVEYAFPRQQVRRRRVCSEGGGDGWGVCAGCLVERPRGLSGSGPGRILPSGGAAMGPQEPERKVPV</sequence>
<evidence type="ECO:0000256" key="1">
    <source>
        <dbReference type="SAM" id="MobiDB-lite"/>
    </source>
</evidence>
<organism evidence="2 3">
    <name type="scientific">Nocardiopsis kunsanensis</name>
    <dbReference type="NCBI Taxonomy" id="141693"/>
    <lineage>
        <taxon>Bacteria</taxon>
        <taxon>Bacillati</taxon>
        <taxon>Actinomycetota</taxon>
        <taxon>Actinomycetes</taxon>
        <taxon>Streptosporangiales</taxon>
        <taxon>Nocardiopsidaceae</taxon>
        <taxon>Nocardiopsis</taxon>
    </lineage>
</organism>
<comment type="caution">
    <text evidence="2">The sequence shown here is derived from an EMBL/GenBank/DDBJ whole genome shotgun (WGS) entry which is preliminary data.</text>
</comment>
<feature type="region of interest" description="Disordered" evidence="1">
    <location>
        <begin position="86"/>
        <end position="113"/>
    </location>
</feature>
<name>A0A918X8P0_9ACTN</name>
<dbReference type="AlphaFoldDB" id="A0A918X8P0"/>